<evidence type="ECO:0000256" key="1">
    <source>
        <dbReference type="SAM" id="SignalP"/>
    </source>
</evidence>
<accession>A0A0A7AC85</accession>
<organism evidence="2">
    <name type="scientific">Mytilus galloprovincialis</name>
    <name type="common">Mediterranean mussel</name>
    <dbReference type="NCBI Taxonomy" id="29158"/>
    <lineage>
        <taxon>Eukaryota</taxon>
        <taxon>Metazoa</taxon>
        <taxon>Spiralia</taxon>
        <taxon>Lophotrochozoa</taxon>
        <taxon>Mollusca</taxon>
        <taxon>Bivalvia</taxon>
        <taxon>Autobranchia</taxon>
        <taxon>Pteriomorphia</taxon>
        <taxon>Mytilida</taxon>
        <taxon>Mytiloidea</taxon>
        <taxon>Mytilidae</taxon>
        <taxon>Mytilinae</taxon>
        <taxon>Mytilus</taxon>
    </lineage>
</organism>
<reference evidence="2" key="1">
    <citation type="journal article" date="2015" name="Genome Biol. Evol.">
        <title>Identification and Characterization of a Novel Family of Cysteine-Rich Peptides (MgCRP-I) from Mytilus galloprovincialis.</title>
        <authorList>
            <person name="Gerdol M."/>
            <person name="Puillandre N."/>
            <person name="De Moro G."/>
            <person name="Guarnaccia C."/>
            <person name="Lucafo M."/>
            <person name="Benincasa M."/>
            <person name="Zlatev V."/>
            <person name="Manfrin C."/>
            <person name="Torboli V."/>
            <person name="Giulianini P.G."/>
            <person name="Sava G."/>
            <person name="Venier P."/>
            <person name="Pallavicini A."/>
        </authorList>
    </citation>
    <scope>NUCLEOTIDE SEQUENCE</scope>
</reference>
<dbReference type="AlphaFoldDB" id="A0A0A7AC85"/>
<sequence length="70" mass="7561">MKVSVCLIACLLFVAVEANKVTGSVQRENRLIRILTKRGVPLFPTHIPPMPSLPTPILPTLPVPTTAATM</sequence>
<evidence type="ECO:0000313" key="2">
    <source>
        <dbReference type="EMBL" id="AHF20943.1"/>
    </source>
</evidence>
<protein>
    <submittedName>
        <fullName evidence="2">CRP-I 23</fullName>
    </submittedName>
</protein>
<feature type="signal peptide" evidence="1">
    <location>
        <begin position="1"/>
        <end position="18"/>
    </location>
</feature>
<feature type="chain" id="PRO_5002035142" evidence="1">
    <location>
        <begin position="19"/>
        <end position="70"/>
    </location>
</feature>
<name>A0A0A7AC85_MYTGA</name>
<proteinExistence type="evidence at transcript level"/>
<dbReference type="EMBL" id="KJ002669">
    <property type="protein sequence ID" value="AHF20943.1"/>
    <property type="molecule type" value="mRNA"/>
</dbReference>
<keyword evidence="1" id="KW-0732">Signal</keyword>